<dbReference type="EMBL" id="MLJW01000031">
    <property type="protein sequence ID" value="OIR08597.1"/>
    <property type="molecule type" value="Genomic_DNA"/>
</dbReference>
<protein>
    <recommendedName>
        <fullName evidence="1">Chemoreceptor zinc-binding domain-containing protein</fullName>
    </recommendedName>
</protein>
<proteinExistence type="predicted"/>
<dbReference type="Pfam" id="PF13682">
    <property type="entry name" value="CZB"/>
    <property type="match status" value="1"/>
</dbReference>
<reference evidence="2" key="1">
    <citation type="submission" date="2016-10" db="EMBL/GenBank/DDBJ databases">
        <title>Sequence of Gallionella enrichment culture.</title>
        <authorList>
            <person name="Poehlein A."/>
            <person name="Muehling M."/>
            <person name="Daniel R."/>
        </authorList>
    </citation>
    <scope>NUCLEOTIDE SEQUENCE</scope>
</reference>
<accession>A0A1J5SX63</accession>
<dbReference type="Gene3D" id="1.20.120.30">
    <property type="entry name" value="Aspartate receptor, ligand-binding domain"/>
    <property type="match status" value="1"/>
</dbReference>
<organism evidence="2">
    <name type="scientific">mine drainage metagenome</name>
    <dbReference type="NCBI Taxonomy" id="410659"/>
    <lineage>
        <taxon>unclassified sequences</taxon>
        <taxon>metagenomes</taxon>
        <taxon>ecological metagenomes</taxon>
    </lineage>
</organism>
<name>A0A1J5SX63_9ZZZZ</name>
<gene>
    <name evidence="2" type="ORF">GALL_93910</name>
</gene>
<evidence type="ECO:0000259" key="1">
    <source>
        <dbReference type="Pfam" id="PF13682"/>
    </source>
</evidence>
<evidence type="ECO:0000313" key="2">
    <source>
        <dbReference type="EMBL" id="OIR08597.1"/>
    </source>
</evidence>
<dbReference type="AlphaFoldDB" id="A0A1J5SX63"/>
<sequence>MQLISTKIGQEIGGLPNRIDQTQDPALIGIDFVDVAESHVLFFGRVKDFVHGELPDSKADLAEFGQCCKLEDWLRGGGAARFGELRSFNRLHDAHAEFHRHAADVLAMIHAGSWIAAEQIRKSELSQALRRLLIALTELNESIKKRCAISAE</sequence>
<feature type="domain" description="Chemoreceptor zinc-binding" evidence="1">
    <location>
        <begin position="39"/>
        <end position="106"/>
    </location>
</feature>
<dbReference type="InterPro" id="IPR025991">
    <property type="entry name" value="Chemoreceptor_zinc-bind_dom"/>
</dbReference>
<comment type="caution">
    <text evidence="2">The sequence shown here is derived from an EMBL/GenBank/DDBJ whole genome shotgun (WGS) entry which is preliminary data.</text>
</comment>